<dbReference type="GO" id="GO:0097525">
    <property type="term" value="C:spliceosomal snRNP complex"/>
    <property type="evidence" value="ECO:0007669"/>
    <property type="project" value="UniProtKB-ARBA"/>
</dbReference>
<dbReference type="GO" id="GO:0000398">
    <property type="term" value="P:mRNA splicing, via spliceosome"/>
    <property type="evidence" value="ECO:0007669"/>
    <property type="project" value="InterPro"/>
</dbReference>
<dbReference type="InterPro" id="IPR010920">
    <property type="entry name" value="LSM_dom_sf"/>
</dbReference>
<dbReference type="Pfam" id="PF01423">
    <property type="entry name" value="LSM"/>
    <property type="match status" value="1"/>
</dbReference>
<evidence type="ECO:0000256" key="7">
    <source>
        <dbReference type="ARBA" id="ARBA00023242"/>
    </source>
</evidence>
<reference evidence="10 11" key="1">
    <citation type="journal article" date="2014" name="MBio">
        <title>The Ordospora colligata genome; evolution of extreme reduction in microsporidia and host-to-parasite horizontal gene transfer.</title>
        <authorList>
            <person name="Pombert J.-F."/>
            <person name="Haag K.L."/>
            <person name="Beidas S."/>
            <person name="Ebert D."/>
            <person name="Keeling P.J."/>
        </authorList>
    </citation>
    <scope>NUCLEOTIDE SEQUENCE [LARGE SCALE GENOMIC DNA]</scope>
    <source>
        <strain evidence="10 11">OC4</strain>
    </source>
</reference>
<dbReference type="GeneID" id="26261420"/>
<proteinExistence type="inferred from homology"/>
<keyword evidence="5 8" id="KW-0694">RNA-binding</keyword>
<organism evidence="10 11">
    <name type="scientific">Ordospora colligata OC4</name>
    <dbReference type="NCBI Taxonomy" id="1354746"/>
    <lineage>
        <taxon>Eukaryota</taxon>
        <taxon>Fungi</taxon>
        <taxon>Fungi incertae sedis</taxon>
        <taxon>Microsporidia</taxon>
        <taxon>Ordosporidae</taxon>
        <taxon>Ordospora</taxon>
    </lineage>
</organism>
<feature type="domain" description="Sm" evidence="9">
    <location>
        <begin position="5"/>
        <end position="70"/>
    </location>
</feature>
<dbReference type="Proteomes" id="UP000031056">
    <property type="component" value="Unassembled WGS sequence"/>
</dbReference>
<dbReference type="InterPro" id="IPR001163">
    <property type="entry name" value="Sm_dom_euk/arc"/>
</dbReference>
<keyword evidence="3 8" id="KW-0507">mRNA processing</keyword>
<dbReference type="FunCoup" id="A0A0B2ULJ0">
    <property type="interactions" value="92"/>
</dbReference>
<evidence type="ECO:0000259" key="9">
    <source>
        <dbReference type="SMART" id="SM00651"/>
    </source>
</evidence>
<dbReference type="Gene3D" id="2.30.30.100">
    <property type="match status" value="1"/>
</dbReference>
<dbReference type="SUPFAM" id="SSF50182">
    <property type="entry name" value="Sm-like ribonucleoproteins"/>
    <property type="match status" value="1"/>
</dbReference>
<accession>A0A0B2ULJ0</accession>
<dbReference type="InParanoid" id="A0A0B2ULJ0"/>
<comment type="subunit">
    <text evidence="8">LSm subunits form a heteromer with a doughnut shape.</text>
</comment>
<keyword evidence="11" id="KW-1185">Reference proteome</keyword>
<evidence type="ECO:0000256" key="8">
    <source>
        <dbReference type="RuleBase" id="RU365049"/>
    </source>
</evidence>
<dbReference type="AlphaFoldDB" id="A0A0B2ULJ0"/>
<evidence type="ECO:0000256" key="4">
    <source>
        <dbReference type="ARBA" id="ARBA00022728"/>
    </source>
</evidence>
<comment type="subcellular location">
    <subcellularLocation>
        <location evidence="1 8">Nucleus</location>
    </subcellularLocation>
</comment>
<keyword evidence="4 8" id="KW-0747">Spliceosome</keyword>
<dbReference type="RefSeq" id="XP_014564191.1">
    <property type="nucleotide sequence ID" value="XM_014708705.1"/>
</dbReference>
<dbReference type="PANTHER" id="PTHR23338">
    <property type="entry name" value="SMALL NUCLEAR RIBONUCLEOPROTEIN SM"/>
    <property type="match status" value="1"/>
</dbReference>
<evidence type="ECO:0000256" key="3">
    <source>
        <dbReference type="ARBA" id="ARBA00022664"/>
    </source>
</evidence>
<dbReference type="GO" id="GO:0003723">
    <property type="term" value="F:RNA binding"/>
    <property type="evidence" value="ECO:0007669"/>
    <property type="project" value="UniProtKB-KW"/>
</dbReference>
<comment type="similarity">
    <text evidence="2 8">Belongs to the snRNP Sm proteins family.</text>
</comment>
<dbReference type="InterPro" id="IPR034101">
    <property type="entry name" value="Lsm4"/>
</dbReference>
<sequence length="81" mass="9337">MYPLTLLRISRNKIIELELKNDDNLRGLLDKCDMSMNLHLRSVTIEKADGSSVFINECYLKGSSIKLVKLDSKILLLQREE</sequence>
<evidence type="ECO:0000256" key="2">
    <source>
        <dbReference type="ARBA" id="ARBA00006850"/>
    </source>
</evidence>
<comment type="function">
    <text evidence="8">Binds specifically to the 3'-terminal U-tract of U6 snRNA.</text>
</comment>
<dbReference type="GO" id="GO:0000956">
    <property type="term" value="P:nuclear-transcribed mRNA catabolic process"/>
    <property type="evidence" value="ECO:0007669"/>
    <property type="project" value="UniProtKB-UniRule"/>
</dbReference>
<dbReference type="SMART" id="SM00651">
    <property type="entry name" value="Sm"/>
    <property type="match status" value="1"/>
</dbReference>
<keyword evidence="7 8" id="KW-0539">Nucleus</keyword>
<protein>
    <recommendedName>
        <fullName evidence="8">LSM complex subunit LSM4</fullName>
    </recommendedName>
</protein>
<gene>
    <name evidence="8" type="primary">LSM4</name>
    <name evidence="10" type="ORF">M896_031360</name>
</gene>
<dbReference type="VEuPathDB" id="MicrosporidiaDB:M896_031360"/>
<dbReference type="InterPro" id="IPR027141">
    <property type="entry name" value="LSm4/Sm_D1/D3"/>
</dbReference>
<evidence type="ECO:0000256" key="5">
    <source>
        <dbReference type="ARBA" id="ARBA00022884"/>
    </source>
</evidence>
<dbReference type="CDD" id="cd01723">
    <property type="entry name" value="LSm4"/>
    <property type="match status" value="1"/>
</dbReference>
<dbReference type="EMBL" id="JOKQ01000003">
    <property type="protein sequence ID" value="KHN70149.1"/>
    <property type="molecule type" value="Genomic_DNA"/>
</dbReference>
<dbReference type="OrthoDB" id="747253at2759"/>
<dbReference type="STRING" id="1354746.A0A0B2ULJ0"/>
<comment type="caution">
    <text evidence="10">The sequence shown here is derived from an EMBL/GenBank/DDBJ whole genome shotgun (WGS) entry which is preliminary data.</text>
</comment>
<evidence type="ECO:0000256" key="1">
    <source>
        <dbReference type="ARBA" id="ARBA00004123"/>
    </source>
</evidence>
<name>A0A0B2ULJ0_9MICR</name>
<evidence type="ECO:0000256" key="6">
    <source>
        <dbReference type="ARBA" id="ARBA00023187"/>
    </source>
</evidence>
<evidence type="ECO:0000313" key="11">
    <source>
        <dbReference type="Proteomes" id="UP000031056"/>
    </source>
</evidence>
<dbReference type="HOGENOM" id="CLU_099537_3_3_1"/>
<dbReference type="GO" id="GO:0005681">
    <property type="term" value="C:spliceosomal complex"/>
    <property type="evidence" value="ECO:0007669"/>
    <property type="project" value="UniProtKB-UniRule"/>
</dbReference>
<evidence type="ECO:0000313" key="10">
    <source>
        <dbReference type="EMBL" id="KHN70149.1"/>
    </source>
</evidence>
<keyword evidence="6 8" id="KW-0508">mRNA splicing</keyword>
<keyword evidence="8" id="KW-0687">Ribonucleoprotein</keyword>